<dbReference type="AlphaFoldDB" id="A0A444WEN6"/>
<evidence type="ECO:0000313" key="3">
    <source>
        <dbReference type="EMBL" id="RYJ44275.1"/>
    </source>
</evidence>
<dbReference type="EMBL" id="JUIW01000003">
    <property type="protein sequence ID" value="RYJ44275.1"/>
    <property type="molecule type" value="Genomic_DNA"/>
</dbReference>
<evidence type="ECO:0000313" key="4">
    <source>
        <dbReference type="Proteomes" id="UP000289775"/>
    </source>
</evidence>
<dbReference type="OrthoDB" id="915634at2"/>
<protein>
    <submittedName>
        <fullName evidence="3">Relaxase/mobilization nuclease family protein</fullName>
    </submittedName>
</protein>
<dbReference type="Pfam" id="PF03432">
    <property type="entry name" value="Relaxase"/>
    <property type="match status" value="1"/>
</dbReference>
<organism evidence="3 4">
    <name type="scientific">Flavobacterium beibuense</name>
    <dbReference type="NCBI Taxonomy" id="657326"/>
    <lineage>
        <taxon>Bacteria</taxon>
        <taxon>Pseudomonadati</taxon>
        <taxon>Bacteroidota</taxon>
        <taxon>Flavobacteriia</taxon>
        <taxon>Flavobacteriales</taxon>
        <taxon>Flavobacteriaceae</taxon>
        <taxon>Flavobacterium</taxon>
    </lineage>
</organism>
<feature type="domain" description="MobA/VirD2-like nuclease" evidence="2">
    <location>
        <begin position="17"/>
        <end position="152"/>
    </location>
</feature>
<evidence type="ECO:0000256" key="1">
    <source>
        <dbReference type="SAM" id="MobiDB-lite"/>
    </source>
</evidence>
<dbReference type="RefSeq" id="WP_129750046.1">
    <property type="nucleotide sequence ID" value="NZ_JUIW01000003.1"/>
</dbReference>
<accession>A0A444WEN6</accession>
<dbReference type="Proteomes" id="UP000289775">
    <property type="component" value="Unassembled WGS sequence"/>
</dbReference>
<evidence type="ECO:0000259" key="2">
    <source>
        <dbReference type="Pfam" id="PF03432"/>
    </source>
</evidence>
<dbReference type="InterPro" id="IPR005094">
    <property type="entry name" value="Endonuclease_MobA/VirD2"/>
</dbReference>
<gene>
    <name evidence="3" type="ORF">NU09_0885</name>
</gene>
<name>A0A444WEN6_9FLAO</name>
<feature type="region of interest" description="Disordered" evidence="1">
    <location>
        <begin position="404"/>
        <end position="423"/>
    </location>
</feature>
<keyword evidence="4" id="KW-1185">Reference proteome</keyword>
<sequence length="423" mass="47528">MVAVIKVSGRMQRIINYNENKVKQGKAVCIAAVNYPLDAPFMTIAMKMKRLMLQMELNRNVMQNTLHISLNFDASENGLSTDKLKAIAGSYMEKLGFGNQPYLVYQHHDAGHPHIHLVTTNIESSGKRIDLHHLAIRKSEPARKEVETEFGLVKAQDKKRHTERLQAVSAKKITYGTTETKAAIQNVLDVVIDKYSYTSLAELNAVLGLYNVRADNGKENSSVNRHKGLLYHIIDKQGNATGVPIKASLFYSRPTLSRLSTKFISNKITAQPKKARIMNVIDKLSYGNTKAGFQDLENSLSKEGIALVKRVNEQGFIYGITYIDHSTGGVFNGSTLGKQYSAKAIQERFPVGRKTEKQAEISVGESLAKLQNIRYDAFINPIIKDISRIIESFTKAEQSTAFLPREFKRKKKRRRRKGPSDNN</sequence>
<proteinExistence type="predicted"/>
<reference evidence="3 4" key="1">
    <citation type="submission" date="2014-12" db="EMBL/GenBank/DDBJ databases">
        <title>Genome sequence of Flavobacterium beibuense RSKm HC5.</title>
        <authorList>
            <person name="Kim J.F."/>
            <person name="Song J.Y."/>
            <person name="Kwak M.-J."/>
            <person name="Lee S.-W."/>
        </authorList>
    </citation>
    <scope>NUCLEOTIDE SEQUENCE [LARGE SCALE GENOMIC DNA]</scope>
    <source>
        <strain evidence="3 4">RSKm HC5</strain>
    </source>
</reference>
<feature type="compositionally biased region" description="Basic residues" evidence="1">
    <location>
        <begin position="407"/>
        <end position="417"/>
    </location>
</feature>
<comment type="caution">
    <text evidence="3">The sequence shown here is derived from an EMBL/GenBank/DDBJ whole genome shotgun (WGS) entry which is preliminary data.</text>
</comment>